<name>A0A328XWF0_9GAMM</name>
<protein>
    <submittedName>
        <fullName evidence="1">Uncharacterized protein DUF2835</fullName>
    </submittedName>
</protein>
<dbReference type="EMBL" id="QLSX01000001">
    <property type="protein sequence ID" value="RAR64587.1"/>
    <property type="molecule type" value="Genomic_DNA"/>
</dbReference>
<reference evidence="1 2" key="1">
    <citation type="submission" date="2018-06" db="EMBL/GenBank/DDBJ databases">
        <title>Comparative analysis of microorganisms from saline springs in Andes Mountain Range, Colombia.</title>
        <authorList>
            <person name="Rubin E."/>
        </authorList>
    </citation>
    <scope>NUCLEOTIDE SEQUENCE [LARGE SCALE GENOMIC DNA]</scope>
    <source>
        <strain evidence="1 2">USBA-857</strain>
    </source>
</reference>
<dbReference type="Proteomes" id="UP000249700">
    <property type="component" value="Unassembled WGS sequence"/>
</dbReference>
<evidence type="ECO:0000313" key="2">
    <source>
        <dbReference type="Proteomes" id="UP000249700"/>
    </source>
</evidence>
<dbReference type="InterPro" id="IPR021363">
    <property type="entry name" value="DUF2835"/>
</dbReference>
<evidence type="ECO:0000313" key="1">
    <source>
        <dbReference type="EMBL" id="RAR64587.1"/>
    </source>
</evidence>
<dbReference type="OrthoDB" id="5600793at2"/>
<accession>A0A328XWF0</accession>
<dbReference type="AlphaFoldDB" id="A0A328XWF0"/>
<gene>
    <name evidence="1" type="ORF">BCL93_101409</name>
</gene>
<dbReference type="Pfam" id="PF11197">
    <property type="entry name" value="DUF2835"/>
    <property type="match status" value="1"/>
</dbReference>
<sequence>MPSVDIWLSLSRKQCLDYYEGQVQQVYAQALDGRRVAFPASALSRVVGKHGVEGYFRLSFSTEGRFESLTSITGAGR</sequence>
<proteinExistence type="predicted"/>
<organism evidence="1 2">
    <name type="scientific">Onishia taeanensis</name>
    <dbReference type="NCBI Taxonomy" id="284577"/>
    <lineage>
        <taxon>Bacteria</taxon>
        <taxon>Pseudomonadati</taxon>
        <taxon>Pseudomonadota</taxon>
        <taxon>Gammaproteobacteria</taxon>
        <taxon>Oceanospirillales</taxon>
        <taxon>Halomonadaceae</taxon>
        <taxon>Onishia</taxon>
    </lineage>
</organism>
<comment type="caution">
    <text evidence="1">The sequence shown here is derived from an EMBL/GenBank/DDBJ whole genome shotgun (WGS) entry which is preliminary data.</text>
</comment>